<dbReference type="Proteomes" id="UP000002210">
    <property type="component" value="Chromosome"/>
</dbReference>
<gene>
    <name evidence="1" type="ordered locus">BCA_3006</name>
</gene>
<protein>
    <submittedName>
        <fullName evidence="1">Uncharacterized protein</fullName>
    </submittedName>
</protein>
<organism evidence="1 2">
    <name type="scientific">Bacillus cereus (strain 03BB102)</name>
    <dbReference type="NCBI Taxonomy" id="572264"/>
    <lineage>
        <taxon>Bacteria</taxon>
        <taxon>Bacillati</taxon>
        <taxon>Bacillota</taxon>
        <taxon>Bacilli</taxon>
        <taxon>Bacillales</taxon>
        <taxon>Bacillaceae</taxon>
        <taxon>Bacillus</taxon>
        <taxon>Bacillus cereus group</taxon>
    </lineage>
</organism>
<evidence type="ECO:0000313" key="1">
    <source>
        <dbReference type="EMBL" id="ACO28845.1"/>
    </source>
</evidence>
<proteinExistence type="predicted"/>
<accession>A0A158RNP2</accession>
<evidence type="ECO:0000313" key="2">
    <source>
        <dbReference type="Proteomes" id="UP000002210"/>
    </source>
</evidence>
<dbReference type="KEGG" id="bcx:BCA_3006"/>
<sequence length="46" mass="5712">MKDFIVTWKRSNENIHIEYGLKKVIITLYNIGIWKNIDKRRWVYNT</sequence>
<dbReference type="AlphaFoldDB" id="A0A158RNP2"/>
<dbReference type="EMBL" id="CP001407">
    <property type="protein sequence ID" value="ACO28845.1"/>
    <property type="molecule type" value="Genomic_DNA"/>
</dbReference>
<reference evidence="1 2" key="1">
    <citation type="submission" date="2009-02" db="EMBL/GenBank/DDBJ databases">
        <title>Genome sequence of Bacillus cereus 03BB102.</title>
        <authorList>
            <person name="Dodson R.J."/>
            <person name="Jackson P."/>
            <person name="Munk A.C."/>
            <person name="Brettin T."/>
            <person name="Bruce D."/>
            <person name="Detter C."/>
            <person name="Tapia R."/>
            <person name="Han C."/>
            <person name="Sutton G."/>
            <person name="Sims D."/>
        </authorList>
    </citation>
    <scope>NUCLEOTIDE SEQUENCE [LARGE SCALE GENOMIC DNA]</scope>
    <source>
        <strain evidence="1 2">03BB102</strain>
    </source>
</reference>
<name>A0A158RNP2_BACC3</name>